<keyword evidence="1" id="KW-0436">Ligase</keyword>
<feature type="compositionally biased region" description="Polar residues" evidence="4">
    <location>
        <begin position="833"/>
        <end position="848"/>
    </location>
</feature>
<keyword evidence="2" id="KW-0547">Nucleotide-binding</keyword>
<evidence type="ECO:0000313" key="6">
    <source>
        <dbReference type="Proteomes" id="UP000663864"/>
    </source>
</evidence>
<dbReference type="Pfam" id="PF03133">
    <property type="entry name" value="TTL"/>
    <property type="match status" value="1"/>
</dbReference>
<comment type="caution">
    <text evidence="5">The sequence shown here is derived from an EMBL/GenBank/DDBJ whole genome shotgun (WGS) entry which is preliminary data.</text>
</comment>
<evidence type="ECO:0000256" key="4">
    <source>
        <dbReference type="SAM" id="MobiDB-lite"/>
    </source>
</evidence>
<proteinExistence type="predicted"/>
<name>A0A814E8N7_9BILA</name>
<feature type="compositionally biased region" description="Basic and acidic residues" evidence="4">
    <location>
        <begin position="818"/>
        <end position="830"/>
    </location>
</feature>
<sequence>MLRSPNNRFNYRQTPSSIGNYNALNELVMKSSSPRTSGHSLMTQNDKWNDDNRTLRKLLVDQPLNPSQSRSRTLEKLLVDQPLNPSQSLSRSSNVASLKSIIIEGQWKYRGHDDDRLRLKTMGIENLVAICHDIMNVTFKSTSEEQKKRRKSLSTNFRWPIVKLDEFNKLTKVDKASLNRAHLLNLMTIVYEATTTNTSRSQLVRIWREASRPSKSSQSQLQPLISYEQAFRHLIRKPNNHLLEIALHASLISTHNQSDLQRLGEKLGVKRNQFDMDSIRHSTKAFQNLIKLLRELNLKQKQELKNIDTKRLPYKPKKKQDLYANVAGTRFRLIRQAVETSGFSISPDHDFTCNLLWNDSLISIDIVSALKPYQKVNHFPTMNEISRKDLLAANYDRLSNFAPKEYNFAPKTWILPKEYNLWYSYASNEPKKDPTIYIMKPINAAMGQGISICCDYKRIQSMDNYIIQEYIREPYLIEGFKFDIRIYALITSCDPLRVFIFNNGLVRISSKKYKIPNSKNAFNLSMHLTNYLIDENDMDDDFDTDNGKIHSLEFLFEYLKKQNQDVNKLWKEIQNIVIKTIFLAEPHILTTYRMCRPGILPTSESVCFELLGFDILIDKKLKPWVIEVNRCPSFDVNRQIEFDIKIKLLYETFDLLRFRVSDRKKSIAIEKIEAQRRLYSNIGKDKNDQTNELNKMKEILYLFRREKERENFENRHSGGFVRLFPVNDQNRMNELMNILTKCFQVLYTNKNDSSWTMKYYHQYDEEEILNMITRLEDIYQKDQKESSRLTYASNSSLELNRLSSSTSFVFEASDDENELRSDSSRSDKIKKSPLSTSDSFMKRVSTQTSSNILRSSSLSPLNIPKQQSNAFVLTGDISRPRTASDKMPPGVSAQRITEKKAYSTLPTSSKNIDQQRSNSPRNTDQQRSHSLKTTKTHYDKSQMVTYSSIVQATRQQQLNNQSIAADITKELQLTDNDLNRLYQLIFDQMNKLCIHYPNKSNKQTYRICNEIIENWNSYKSDIGRYWLVEFDANKRQSIIDIVWNNVQQIIKKVCILDELVQQLPLNRHLMKLQRRLLANHGQCLWDACQNKHNSWESLFVKSTNHLTNIELDCCYRFVDLCREALFIVYRYSIDEKIYQQKQIDQGLTVMIKS</sequence>
<dbReference type="GO" id="GO:0015631">
    <property type="term" value="F:tubulin binding"/>
    <property type="evidence" value="ECO:0007669"/>
    <property type="project" value="TreeGrafter"/>
</dbReference>
<dbReference type="GO" id="GO:0005524">
    <property type="term" value="F:ATP binding"/>
    <property type="evidence" value="ECO:0007669"/>
    <property type="project" value="UniProtKB-KW"/>
</dbReference>
<evidence type="ECO:0000256" key="2">
    <source>
        <dbReference type="ARBA" id="ARBA00022741"/>
    </source>
</evidence>
<evidence type="ECO:0000256" key="3">
    <source>
        <dbReference type="ARBA" id="ARBA00022840"/>
    </source>
</evidence>
<dbReference type="SUPFAM" id="SSF56059">
    <property type="entry name" value="Glutathione synthetase ATP-binding domain-like"/>
    <property type="match status" value="1"/>
</dbReference>
<feature type="region of interest" description="Disordered" evidence="4">
    <location>
        <begin position="813"/>
        <end position="851"/>
    </location>
</feature>
<reference evidence="5" key="1">
    <citation type="submission" date="2021-02" db="EMBL/GenBank/DDBJ databases">
        <authorList>
            <person name="Nowell W R."/>
        </authorList>
    </citation>
    <scope>NUCLEOTIDE SEQUENCE</scope>
</reference>
<dbReference type="AlphaFoldDB" id="A0A814E8N7"/>
<dbReference type="EMBL" id="CAJNOT010000384">
    <property type="protein sequence ID" value="CAF0962939.1"/>
    <property type="molecule type" value="Genomic_DNA"/>
</dbReference>
<dbReference type="PANTHER" id="PTHR12241:SF147">
    <property type="entry name" value="TUBULIN POLYGLUTAMYLASE TTLL7"/>
    <property type="match status" value="1"/>
</dbReference>
<dbReference type="Gene3D" id="3.30.470.20">
    <property type="entry name" value="ATP-grasp fold, B domain"/>
    <property type="match status" value="1"/>
</dbReference>
<evidence type="ECO:0000256" key="1">
    <source>
        <dbReference type="ARBA" id="ARBA00022598"/>
    </source>
</evidence>
<accession>A0A814E8N7</accession>
<protein>
    <submittedName>
        <fullName evidence="5">Uncharacterized protein</fullName>
    </submittedName>
</protein>
<organism evidence="5 6">
    <name type="scientific">Rotaria sordida</name>
    <dbReference type="NCBI Taxonomy" id="392033"/>
    <lineage>
        <taxon>Eukaryota</taxon>
        <taxon>Metazoa</taxon>
        <taxon>Spiralia</taxon>
        <taxon>Gnathifera</taxon>
        <taxon>Rotifera</taxon>
        <taxon>Eurotatoria</taxon>
        <taxon>Bdelloidea</taxon>
        <taxon>Philodinida</taxon>
        <taxon>Philodinidae</taxon>
        <taxon>Rotaria</taxon>
    </lineage>
</organism>
<dbReference type="PROSITE" id="PS51221">
    <property type="entry name" value="TTL"/>
    <property type="match status" value="1"/>
</dbReference>
<dbReference type="GO" id="GO:0036064">
    <property type="term" value="C:ciliary basal body"/>
    <property type="evidence" value="ECO:0007669"/>
    <property type="project" value="TreeGrafter"/>
</dbReference>
<dbReference type="Proteomes" id="UP000663864">
    <property type="component" value="Unassembled WGS sequence"/>
</dbReference>
<dbReference type="InterPro" id="IPR004344">
    <property type="entry name" value="TTL/TTLL_fam"/>
</dbReference>
<feature type="compositionally biased region" description="Polar residues" evidence="4">
    <location>
        <begin position="904"/>
        <end position="925"/>
    </location>
</feature>
<gene>
    <name evidence="5" type="ORF">ZHD862_LOCUS10619</name>
</gene>
<dbReference type="PANTHER" id="PTHR12241">
    <property type="entry name" value="TUBULIN POLYGLUTAMYLASE"/>
    <property type="match status" value="1"/>
</dbReference>
<dbReference type="GO" id="GO:0070740">
    <property type="term" value="F:tubulin-glutamic acid ligase activity"/>
    <property type="evidence" value="ECO:0007669"/>
    <property type="project" value="TreeGrafter"/>
</dbReference>
<evidence type="ECO:0000313" key="5">
    <source>
        <dbReference type="EMBL" id="CAF0962939.1"/>
    </source>
</evidence>
<feature type="region of interest" description="Disordered" evidence="4">
    <location>
        <begin position="879"/>
        <end position="936"/>
    </location>
</feature>
<dbReference type="GO" id="GO:0000226">
    <property type="term" value="P:microtubule cytoskeleton organization"/>
    <property type="evidence" value="ECO:0007669"/>
    <property type="project" value="TreeGrafter"/>
</dbReference>
<keyword evidence="3" id="KW-0067">ATP-binding</keyword>